<comment type="caution">
    <text evidence="2">The sequence shown here is derived from an EMBL/GenBank/DDBJ whole genome shotgun (WGS) entry which is preliminary data.</text>
</comment>
<keyword evidence="3" id="KW-1185">Reference proteome</keyword>
<feature type="compositionally biased region" description="Basic and acidic residues" evidence="1">
    <location>
        <begin position="539"/>
        <end position="551"/>
    </location>
</feature>
<feature type="region of interest" description="Disordered" evidence="1">
    <location>
        <begin position="184"/>
        <end position="205"/>
    </location>
</feature>
<feature type="region of interest" description="Disordered" evidence="1">
    <location>
        <begin position="539"/>
        <end position="580"/>
    </location>
</feature>
<gene>
    <name evidence="2" type="ORF">NP493_268g01044</name>
</gene>
<protein>
    <submittedName>
        <fullName evidence="2">Uncharacterized protein</fullName>
    </submittedName>
</protein>
<organism evidence="2 3">
    <name type="scientific">Ridgeia piscesae</name>
    <name type="common">Tubeworm</name>
    <dbReference type="NCBI Taxonomy" id="27915"/>
    <lineage>
        <taxon>Eukaryota</taxon>
        <taxon>Metazoa</taxon>
        <taxon>Spiralia</taxon>
        <taxon>Lophotrochozoa</taxon>
        <taxon>Annelida</taxon>
        <taxon>Polychaeta</taxon>
        <taxon>Sedentaria</taxon>
        <taxon>Canalipalpata</taxon>
        <taxon>Sabellida</taxon>
        <taxon>Siboglinidae</taxon>
        <taxon>Ridgeia</taxon>
    </lineage>
</organism>
<evidence type="ECO:0000256" key="1">
    <source>
        <dbReference type="SAM" id="MobiDB-lite"/>
    </source>
</evidence>
<feature type="compositionally biased region" description="Low complexity" evidence="1">
    <location>
        <begin position="259"/>
        <end position="273"/>
    </location>
</feature>
<feature type="region of interest" description="Disordered" evidence="1">
    <location>
        <begin position="616"/>
        <end position="637"/>
    </location>
</feature>
<evidence type="ECO:0000313" key="2">
    <source>
        <dbReference type="EMBL" id="KAK2184371.1"/>
    </source>
</evidence>
<feature type="compositionally biased region" description="Polar residues" evidence="1">
    <location>
        <begin position="236"/>
        <end position="245"/>
    </location>
</feature>
<proteinExistence type="predicted"/>
<feature type="compositionally biased region" description="Low complexity" evidence="1">
    <location>
        <begin position="316"/>
        <end position="328"/>
    </location>
</feature>
<evidence type="ECO:0000313" key="3">
    <source>
        <dbReference type="Proteomes" id="UP001209878"/>
    </source>
</evidence>
<reference evidence="2" key="1">
    <citation type="journal article" date="2023" name="Mol. Biol. Evol.">
        <title>Third-Generation Sequencing Reveals the Adaptive Role of the Epigenome in Three Deep-Sea Polychaetes.</title>
        <authorList>
            <person name="Perez M."/>
            <person name="Aroh O."/>
            <person name="Sun Y."/>
            <person name="Lan Y."/>
            <person name="Juniper S.K."/>
            <person name="Young C.R."/>
            <person name="Angers B."/>
            <person name="Qian P.Y."/>
        </authorList>
    </citation>
    <scope>NUCLEOTIDE SEQUENCE</scope>
    <source>
        <strain evidence="2">R07B-5</strain>
    </source>
</reference>
<feature type="compositionally biased region" description="Polar residues" evidence="1">
    <location>
        <begin position="285"/>
        <end position="295"/>
    </location>
</feature>
<name>A0AAD9UCL7_RIDPI</name>
<accession>A0AAD9UCL7</accession>
<dbReference type="EMBL" id="JAODUO010000268">
    <property type="protein sequence ID" value="KAK2184371.1"/>
    <property type="molecule type" value="Genomic_DNA"/>
</dbReference>
<feature type="region of interest" description="Disordered" evidence="1">
    <location>
        <begin position="236"/>
        <end position="403"/>
    </location>
</feature>
<sequence>MTSTVPAESLWLPVARPAERPPIYAGHGAACLRCRRRGPVDCARGPLLMCSLRADQELCERDVRAASTSRCAPDEQRVHTAPETGQHAVTSQEFSTLSKLKDNVSKLRAHLMGVRYPRRLPVGTMSDASGDEAHYRRSRKFVMAATTGLTKDCTNYRTCNGYDSEGENSDNDAVKCNSRRQGLIQKGHGDAPTRVEQQQTNYAGRRRTYYRAHARNVISEEPHHVRMNHLQKSQSLMELKVSSTPPVHGIRRRPVRTKSASSTRSASSQPAPASDDDDDSDENLARNQRNTTDSANRSRRSLDAGLDPSSWPNTFSRSSSSISVSSSRSKGKRTLPKVPSVGGSELEERKKRISSQVLKRAQRKVQSLAEKQLSPEQCGRQRGSGDDHTVGGNHPIDQSSRHRHCDAVGDVYRNGIRHTNSNGSHSFSRKDDEYDSYCPAGQRRDEYPVHTVDVTNLTSACSDDTEDETVDRGHPSQQLRRVNGLLQLHLQQESVDGGNTYPSETVAAKNGYCQSSSTHKLGERTSASADALQRIIRDLRDASTKPIEERPVNGPAESSDEFSSSPSPSSSSCSSERQVTEDQLFTPISHHQDVVDDNDNIADGIGRYLEISQSITSSLQKRKSHGTSARDGGNDVRNDISLSHPPLHRIVKSCDLMTVTLENKRGPDVGEYGIELFEAAYCDTCPEVTRTVTVDDATSFRSPEGRRPVIGRTRGAFVPVSSTTEGGGGGTILSLVAIDRIVHNNVATCNGSLREGDYVIENMTFF</sequence>
<dbReference type="Proteomes" id="UP001209878">
    <property type="component" value="Unassembled WGS sequence"/>
</dbReference>
<feature type="compositionally biased region" description="Low complexity" evidence="1">
    <location>
        <begin position="555"/>
        <end position="576"/>
    </location>
</feature>
<dbReference type="AlphaFoldDB" id="A0AAD9UCL7"/>